<reference evidence="7 8" key="1">
    <citation type="submission" date="2018-06" db="EMBL/GenBank/DDBJ databases">
        <title>Extensive metabolic versatility and redundancy in microbially diverse, dynamic hydrothermal sediments.</title>
        <authorList>
            <person name="Dombrowski N."/>
            <person name="Teske A."/>
            <person name="Baker B.J."/>
        </authorList>
    </citation>
    <scope>NUCLEOTIDE SEQUENCE [LARGE SCALE GENOMIC DNA]</scope>
    <source>
        <strain evidence="7">B66_G16</strain>
    </source>
</reference>
<dbReference type="InterPro" id="IPR056744">
    <property type="entry name" value="TRM5/TYW2-like_N"/>
</dbReference>
<dbReference type="Gene3D" id="3.40.50.150">
    <property type="entry name" value="Vaccinia Virus protein VP39"/>
    <property type="match status" value="1"/>
</dbReference>
<evidence type="ECO:0000313" key="8">
    <source>
        <dbReference type="Proteomes" id="UP000278475"/>
    </source>
</evidence>
<accession>A0A497ESL0</accession>
<dbReference type="InterPro" id="IPR056743">
    <property type="entry name" value="TRM5-TYW2-like_MTfase"/>
</dbReference>
<evidence type="ECO:0000313" key="7">
    <source>
        <dbReference type="EMBL" id="RLE50325.1"/>
    </source>
</evidence>
<evidence type="ECO:0000256" key="5">
    <source>
        <dbReference type="ARBA" id="ARBA00022694"/>
    </source>
</evidence>
<dbReference type="AlphaFoldDB" id="A0A497ESL0"/>
<keyword evidence="2 7" id="KW-0489">Methyltransferase</keyword>
<evidence type="ECO:0000256" key="2">
    <source>
        <dbReference type="ARBA" id="ARBA00022603"/>
    </source>
</evidence>
<dbReference type="InterPro" id="IPR030382">
    <property type="entry name" value="MeTrfase_TRM5/TYW2"/>
</dbReference>
<proteinExistence type="predicted"/>
<dbReference type="CDD" id="cd02440">
    <property type="entry name" value="AdoMet_MTases"/>
    <property type="match status" value="1"/>
</dbReference>
<dbReference type="EMBL" id="QMQV01000008">
    <property type="protein sequence ID" value="RLE50325.1"/>
    <property type="molecule type" value="Genomic_DNA"/>
</dbReference>
<gene>
    <name evidence="7" type="ORF">DRJ31_01745</name>
</gene>
<evidence type="ECO:0000259" key="6">
    <source>
        <dbReference type="PROSITE" id="PS51684"/>
    </source>
</evidence>
<dbReference type="PANTHER" id="PTHR23245:SF36">
    <property type="entry name" value="TRNA (GUANINE(37)-N1)-METHYLTRANSFERASE"/>
    <property type="match status" value="1"/>
</dbReference>
<dbReference type="GO" id="GO:0002939">
    <property type="term" value="P:tRNA N1-guanine methylation"/>
    <property type="evidence" value="ECO:0007669"/>
    <property type="project" value="TreeGrafter"/>
</dbReference>
<dbReference type="SUPFAM" id="SSF53335">
    <property type="entry name" value="S-adenosyl-L-methionine-dependent methyltransferases"/>
    <property type="match status" value="1"/>
</dbReference>
<evidence type="ECO:0000256" key="4">
    <source>
        <dbReference type="ARBA" id="ARBA00022691"/>
    </source>
</evidence>
<feature type="domain" description="SAM-dependent methyltransferase TRM5/TYW2-type" evidence="6">
    <location>
        <begin position="27"/>
        <end position="288"/>
    </location>
</feature>
<dbReference type="Proteomes" id="UP000278475">
    <property type="component" value="Unassembled WGS sequence"/>
</dbReference>
<comment type="caution">
    <text evidence="7">The sequence shown here is derived from an EMBL/GenBank/DDBJ whole genome shotgun (WGS) entry which is preliminary data.</text>
</comment>
<dbReference type="PROSITE" id="PS51684">
    <property type="entry name" value="SAM_MT_TRM5_TYW2"/>
    <property type="match status" value="1"/>
</dbReference>
<evidence type="ECO:0000256" key="3">
    <source>
        <dbReference type="ARBA" id="ARBA00022679"/>
    </source>
</evidence>
<keyword evidence="4" id="KW-0949">S-adenosyl-L-methionine</keyword>
<dbReference type="GO" id="GO:0008175">
    <property type="term" value="F:tRNA methyltransferase activity"/>
    <property type="evidence" value="ECO:0007669"/>
    <property type="project" value="TreeGrafter"/>
</dbReference>
<dbReference type="Gene3D" id="3.30.300.110">
    <property type="entry name" value="Met-10+ protein-like domains"/>
    <property type="match status" value="1"/>
</dbReference>
<sequence length="289" mass="32861">MVRESIVRKAAAKVLSPEEAKLMLKGVDVIGDIAIIKVPDVLLGKSKVIAEAILREMHNVKAVFRQVSPAQSITRVRGIEWLAGEKRTETYHREHGCIFKVDIAKVYFSPRLLYERERIAKIVEESCKSRYELVLNMFAGVGCFSIILAKKTDKAIVYSVDINPYAFDYMVENVKLNKLEGKVIPILGDSKNVALSMPNKFTRVLMPLPELAYDYLSYALIALRRRGWIHYYDHIYASKDLEALQKAEEKVATKLQELGVSYEVRSKRVVRSVGPKISQVVLDIYVEKP</sequence>
<keyword evidence="3" id="KW-0808">Transferase</keyword>
<organism evidence="7 8">
    <name type="scientific">Thermoproteota archaeon</name>
    <dbReference type="NCBI Taxonomy" id="2056631"/>
    <lineage>
        <taxon>Archaea</taxon>
        <taxon>Thermoproteota</taxon>
    </lineage>
</organism>
<dbReference type="Pfam" id="PF25133">
    <property type="entry name" value="TYW2_N_2"/>
    <property type="match status" value="1"/>
</dbReference>
<dbReference type="PANTHER" id="PTHR23245">
    <property type="entry name" value="TRNA METHYLTRANSFERASE"/>
    <property type="match status" value="1"/>
</dbReference>
<name>A0A497ESL0_9CREN</name>
<dbReference type="GO" id="GO:0005737">
    <property type="term" value="C:cytoplasm"/>
    <property type="evidence" value="ECO:0007669"/>
    <property type="project" value="TreeGrafter"/>
</dbReference>
<dbReference type="Pfam" id="PF02475">
    <property type="entry name" value="TRM5-TYW2_MTfase"/>
    <property type="match status" value="1"/>
</dbReference>
<keyword evidence="1" id="KW-0963">Cytoplasm</keyword>
<protein>
    <submittedName>
        <fullName evidence="7">Class I SAM-dependent methyltransferase family protein</fullName>
    </submittedName>
</protein>
<dbReference type="InterPro" id="IPR029063">
    <property type="entry name" value="SAM-dependent_MTases_sf"/>
</dbReference>
<evidence type="ECO:0000256" key="1">
    <source>
        <dbReference type="ARBA" id="ARBA00022490"/>
    </source>
</evidence>
<keyword evidence="5" id="KW-0819">tRNA processing</keyword>